<dbReference type="GO" id="GO:0008168">
    <property type="term" value="F:methyltransferase activity"/>
    <property type="evidence" value="ECO:0007669"/>
    <property type="project" value="UniProtKB-KW"/>
</dbReference>
<keyword evidence="2" id="KW-0489">Methyltransferase</keyword>
<evidence type="ECO:0000259" key="1">
    <source>
        <dbReference type="Pfam" id="PF05050"/>
    </source>
</evidence>
<name>A0A6J5NMP0_9CAUD</name>
<dbReference type="InterPro" id="IPR052514">
    <property type="entry name" value="SAM-dependent_MTase"/>
</dbReference>
<dbReference type="NCBIfam" id="TIGR01444">
    <property type="entry name" value="fkbM_fam"/>
    <property type="match status" value="1"/>
</dbReference>
<accession>A0A6J5NMP0</accession>
<dbReference type="Gene3D" id="3.40.50.150">
    <property type="entry name" value="Vaccinia Virus protein VP39"/>
    <property type="match status" value="1"/>
</dbReference>
<dbReference type="InterPro" id="IPR006342">
    <property type="entry name" value="FkbM_mtfrase"/>
</dbReference>
<keyword evidence="2" id="KW-0808">Transferase</keyword>
<gene>
    <name evidence="2" type="ORF">UFOVP723_35</name>
</gene>
<dbReference type="GO" id="GO:0032259">
    <property type="term" value="P:methylation"/>
    <property type="evidence" value="ECO:0007669"/>
    <property type="project" value="UniProtKB-KW"/>
</dbReference>
<reference evidence="2" key="1">
    <citation type="submission" date="2020-04" db="EMBL/GenBank/DDBJ databases">
        <authorList>
            <person name="Chiriac C."/>
            <person name="Salcher M."/>
            <person name="Ghai R."/>
            <person name="Kavagutti S V."/>
        </authorList>
    </citation>
    <scope>NUCLEOTIDE SEQUENCE</scope>
</reference>
<dbReference type="InterPro" id="IPR029063">
    <property type="entry name" value="SAM-dependent_MTases_sf"/>
</dbReference>
<feature type="domain" description="Methyltransferase FkbM" evidence="1">
    <location>
        <begin position="54"/>
        <end position="207"/>
    </location>
</feature>
<dbReference type="PANTHER" id="PTHR34203">
    <property type="entry name" value="METHYLTRANSFERASE, FKBM FAMILY PROTEIN"/>
    <property type="match status" value="1"/>
</dbReference>
<dbReference type="SUPFAM" id="SSF53335">
    <property type="entry name" value="S-adenosyl-L-methionine-dependent methyltransferases"/>
    <property type="match status" value="1"/>
</dbReference>
<sequence>MIPIHKFGVDFVVTPSIPSLDDFWKNIYQTEWETETFKAILPFLDINKTFIDIGAWQGPISLVAQQYSKQCLCFEPDPSAYEYLEKNIQANNFKNIVCENVAVSAKPMLSIGADELGGGVTSFTKSINSIQCPTISIQQIFEKYNLTQDDISVIKIDIEGYECELLKDPFWKTLNVNLHISLHGLFFQDKTKYFNDLREYFGTEYQFLEHADTQEIFIRKQ</sequence>
<dbReference type="Pfam" id="PF05050">
    <property type="entry name" value="Methyltransf_21"/>
    <property type="match status" value="1"/>
</dbReference>
<organism evidence="2">
    <name type="scientific">uncultured Caudovirales phage</name>
    <dbReference type="NCBI Taxonomy" id="2100421"/>
    <lineage>
        <taxon>Viruses</taxon>
        <taxon>Duplodnaviria</taxon>
        <taxon>Heunggongvirae</taxon>
        <taxon>Uroviricota</taxon>
        <taxon>Caudoviricetes</taxon>
        <taxon>Peduoviridae</taxon>
        <taxon>Maltschvirus</taxon>
        <taxon>Maltschvirus maltsch</taxon>
    </lineage>
</organism>
<protein>
    <submittedName>
        <fullName evidence="2">FkbM_fam, methyltransferase, FkbM family</fullName>
    </submittedName>
</protein>
<proteinExistence type="predicted"/>
<dbReference type="PANTHER" id="PTHR34203:SF15">
    <property type="entry name" value="SLL1173 PROTEIN"/>
    <property type="match status" value="1"/>
</dbReference>
<dbReference type="EMBL" id="LR796697">
    <property type="protein sequence ID" value="CAB4160012.1"/>
    <property type="molecule type" value="Genomic_DNA"/>
</dbReference>
<evidence type="ECO:0000313" key="2">
    <source>
        <dbReference type="EMBL" id="CAB4160012.1"/>
    </source>
</evidence>